<keyword evidence="2" id="KW-1185">Reference proteome</keyword>
<dbReference type="InterPro" id="IPR053720">
    <property type="entry name" value="Psm_Assembly_Chaperone"/>
</dbReference>
<reference evidence="1 2" key="1">
    <citation type="submission" date="2024-02" db="EMBL/GenBank/DDBJ databases">
        <title>A draft genome for the cacao thread blight pathogen Marasmius crinis-equi.</title>
        <authorList>
            <person name="Cohen S.P."/>
            <person name="Baruah I.K."/>
            <person name="Amoako-Attah I."/>
            <person name="Bukari Y."/>
            <person name="Meinhardt L.W."/>
            <person name="Bailey B.A."/>
        </authorList>
    </citation>
    <scope>NUCLEOTIDE SEQUENCE [LARGE SCALE GENOMIC DNA]</scope>
    <source>
        <strain evidence="1 2">GH-76</strain>
    </source>
</reference>
<dbReference type="EMBL" id="JBAHYK010000008">
    <property type="protein sequence ID" value="KAL0581539.1"/>
    <property type="molecule type" value="Genomic_DNA"/>
</dbReference>
<gene>
    <name evidence="1" type="ORF">V5O48_000468</name>
</gene>
<name>A0ABR3G1K0_9AGAR</name>
<comment type="caution">
    <text evidence="1">The sequence shown here is derived from an EMBL/GenBank/DDBJ whole genome shotgun (WGS) entry which is preliminary data.</text>
</comment>
<sequence length="157" mass="16994">MDESRNLNGIDTDVSIQHFRDSVLVLVSQLGKVGNLIQATIPPTTPLLPAPPPDPLEPNVQRLPPIPTAIQLTNLLGHAPSDHIHTLHNLYASQIAAIIWNAVPDDPGAQIPRKNVVIGIALRKTKTDDDSSPTEGEREIFSGVMTMVQEILRKGGN</sequence>
<dbReference type="InterPro" id="IPR018788">
    <property type="entry name" value="Proteasome_assmbl_chp_3"/>
</dbReference>
<protein>
    <recommendedName>
        <fullName evidence="3">Proteasome assembly chaperone 3</fullName>
    </recommendedName>
</protein>
<dbReference type="PANTHER" id="PTHR31051:SF1">
    <property type="entry name" value="PROTEASOME ASSEMBLY CHAPERONE 3"/>
    <property type="match status" value="1"/>
</dbReference>
<dbReference type="Gene3D" id="3.30.230.90">
    <property type="match status" value="1"/>
</dbReference>
<evidence type="ECO:0008006" key="3">
    <source>
        <dbReference type="Google" id="ProtNLM"/>
    </source>
</evidence>
<evidence type="ECO:0000313" key="2">
    <source>
        <dbReference type="Proteomes" id="UP001465976"/>
    </source>
</evidence>
<dbReference type="PANTHER" id="PTHR31051">
    <property type="entry name" value="PROTEASOME ASSEMBLY CHAPERONE 3"/>
    <property type="match status" value="1"/>
</dbReference>
<proteinExistence type="predicted"/>
<evidence type="ECO:0000313" key="1">
    <source>
        <dbReference type="EMBL" id="KAL0581539.1"/>
    </source>
</evidence>
<organism evidence="1 2">
    <name type="scientific">Marasmius crinis-equi</name>
    <dbReference type="NCBI Taxonomy" id="585013"/>
    <lineage>
        <taxon>Eukaryota</taxon>
        <taxon>Fungi</taxon>
        <taxon>Dikarya</taxon>
        <taxon>Basidiomycota</taxon>
        <taxon>Agaricomycotina</taxon>
        <taxon>Agaricomycetes</taxon>
        <taxon>Agaricomycetidae</taxon>
        <taxon>Agaricales</taxon>
        <taxon>Marasmiineae</taxon>
        <taxon>Marasmiaceae</taxon>
        <taxon>Marasmius</taxon>
    </lineage>
</organism>
<accession>A0ABR3G1K0</accession>
<dbReference type="Proteomes" id="UP001465976">
    <property type="component" value="Unassembled WGS sequence"/>
</dbReference>